<proteinExistence type="predicted"/>
<sequence>MIAAAIALAMAAPAAAQTQAVSPELVRPGPIRPATVESNWTPLRLPNGDRIGLLSLSYLMAVDEEWGFGPSVYGAAKGNYGGLFTMGFTGQRRWRLSSSTHLAAGLYAGAGGGVGSDKVRFGGGLMLRPELSLRMESGDWYSGLSLAHVRFPSGNISDTSLGLVLGRANNFVSFAPSDAGKPGRASQRTGLGFDEIALQGGFAYPRSGTRDRSGKPNTGRIVFAGADLRQYIADGSWWGVEAAGAAQGGVDGYMEVLATAGQDWALFGPKLRVGGQIGAGLAGGGNVDTGNGWLLRAGPTLRWISPWGATLRLDGGLSYAPDGQFSTRFVRLGLALPLDQTPSVSSSLEQQAGIVRTQQIFASYQHLPKVRFKDGSEDAIGQIAFVMTRELTPSLYGVAQAGSAATGKAGAYAFGLFGAGLQSPQLLGGARLGAELLAGVAGGGGVDVGSGALLQAEAYGQWEREHLRVRAGLGQWRTMRNGAQTAQIFNLSVGYAFGSLAR</sequence>
<comment type="caution">
    <text evidence="2">The sequence shown here is derived from an EMBL/GenBank/DDBJ whole genome shotgun (WGS) entry which is preliminary data.</text>
</comment>
<feature type="chain" id="PRO_5046785779" evidence="1">
    <location>
        <begin position="17"/>
        <end position="502"/>
    </location>
</feature>
<keyword evidence="1" id="KW-0732">Signal</keyword>
<accession>A0ABT5KJU0</accession>
<gene>
    <name evidence="2" type="ORF">PRZ03_21480</name>
</gene>
<organism evidence="2 3">
    <name type="scientific">Roseateles albus</name>
    <dbReference type="NCBI Taxonomy" id="2987525"/>
    <lineage>
        <taxon>Bacteria</taxon>
        <taxon>Pseudomonadati</taxon>
        <taxon>Pseudomonadota</taxon>
        <taxon>Betaproteobacteria</taxon>
        <taxon>Burkholderiales</taxon>
        <taxon>Sphaerotilaceae</taxon>
        <taxon>Roseateles</taxon>
    </lineage>
</organism>
<dbReference type="Proteomes" id="UP001221189">
    <property type="component" value="Unassembled WGS sequence"/>
</dbReference>
<reference evidence="2 3" key="1">
    <citation type="submission" date="2022-10" db="EMBL/GenBank/DDBJ databases">
        <title>Paucibacter sp. hw1 Genome sequencing.</title>
        <authorList>
            <person name="Park S."/>
        </authorList>
    </citation>
    <scope>NUCLEOTIDE SEQUENCE [LARGE SCALE GENOMIC DNA]</scope>
    <source>
        <strain evidence="3">hw1</strain>
    </source>
</reference>
<feature type="signal peptide" evidence="1">
    <location>
        <begin position="1"/>
        <end position="16"/>
    </location>
</feature>
<evidence type="ECO:0000313" key="2">
    <source>
        <dbReference type="EMBL" id="MDC8774141.1"/>
    </source>
</evidence>
<name>A0ABT5KJU0_9BURK</name>
<dbReference type="EMBL" id="JAQQXT010000018">
    <property type="protein sequence ID" value="MDC8774141.1"/>
    <property type="molecule type" value="Genomic_DNA"/>
</dbReference>
<evidence type="ECO:0000256" key="1">
    <source>
        <dbReference type="SAM" id="SignalP"/>
    </source>
</evidence>
<evidence type="ECO:0000313" key="3">
    <source>
        <dbReference type="Proteomes" id="UP001221189"/>
    </source>
</evidence>
<protein>
    <submittedName>
        <fullName evidence="2">Uncharacterized protein</fullName>
    </submittedName>
</protein>
<keyword evidence="3" id="KW-1185">Reference proteome</keyword>